<dbReference type="KEGG" id="hbi:HBZC1_18930"/>
<dbReference type="AlphaFoldDB" id="F8KPY5"/>
<dbReference type="RefSeq" id="WP_013891248.1">
    <property type="nucleotide sequence ID" value="NC_015674.1"/>
</dbReference>
<dbReference type="HOGENOM" id="CLU_2861563_0_0_7"/>
<reference evidence="1 2" key="1">
    <citation type="journal article" date="2011" name="J. Bacteriol.">
        <title>Genome sequence of Helicobacter bizzozeronii strain CIII-1, an isolate from human gastric mucosa.</title>
        <authorList>
            <person name="Schott T."/>
            <person name="Rossi M."/>
            <person name="Hanninen M.L."/>
        </authorList>
    </citation>
    <scope>NUCLEOTIDE SEQUENCE [LARGE SCALE GENOMIC DNA]</scope>
    <source>
        <strain evidence="1 2">CIII-1</strain>
    </source>
</reference>
<name>F8KPY5_HELBC</name>
<keyword evidence="2" id="KW-1185">Reference proteome</keyword>
<organism evidence="1 2">
    <name type="scientific">Helicobacter bizzozeronii (strain CIII-1)</name>
    <dbReference type="NCBI Taxonomy" id="1002804"/>
    <lineage>
        <taxon>Bacteria</taxon>
        <taxon>Pseudomonadati</taxon>
        <taxon>Campylobacterota</taxon>
        <taxon>Epsilonproteobacteria</taxon>
        <taxon>Campylobacterales</taxon>
        <taxon>Helicobacteraceae</taxon>
        <taxon>Helicobacter</taxon>
    </lineage>
</organism>
<dbReference type="Proteomes" id="UP000008387">
    <property type="component" value="Chromosome"/>
</dbReference>
<protein>
    <submittedName>
        <fullName evidence="1">Uncharacterized protein</fullName>
    </submittedName>
</protein>
<evidence type="ECO:0000313" key="1">
    <source>
        <dbReference type="EMBL" id="CCB80879.1"/>
    </source>
</evidence>
<proteinExistence type="predicted"/>
<dbReference type="STRING" id="1002804.HBZC1_18930"/>
<dbReference type="EMBL" id="FR871757">
    <property type="protein sequence ID" value="CCB80879.1"/>
    <property type="molecule type" value="Genomic_DNA"/>
</dbReference>
<sequence>MYSYTGTIDEDKPDPFYRQKRDGKKIYIKKIYMDAIDNGVLDTLEDHCYKKHDCQTWDEKHGIE</sequence>
<dbReference type="GeneID" id="64361311"/>
<gene>
    <name evidence="1" type="ordered locus">HBZC1_18930</name>
</gene>
<accession>F8KPY5</accession>
<evidence type="ECO:0000313" key="2">
    <source>
        <dbReference type="Proteomes" id="UP000008387"/>
    </source>
</evidence>